<feature type="region of interest" description="Disordered" evidence="1">
    <location>
        <begin position="540"/>
        <end position="608"/>
    </location>
</feature>
<feature type="compositionally biased region" description="Pro residues" evidence="1">
    <location>
        <begin position="541"/>
        <end position="552"/>
    </location>
</feature>
<feature type="region of interest" description="Disordered" evidence="1">
    <location>
        <begin position="795"/>
        <end position="911"/>
    </location>
</feature>
<dbReference type="Proteomes" id="UP000297245">
    <property type="component" value="Unassembled WGS sequence"/>
</dbReference>
<keyword evidence="3" id="KW-1185">Reference proteome</keyword>
<dbReference type="OrthoDB" id="3066419at2759"/>
<dbReference type="EMBL" id="ML179578">
    <property type="protein sequence ID" value="THU84835.1"/>
    <property type="molecule type" value="Genomic_DNA"/>
</dbReference>
<evidence type="ECO:0000313" key="3">
    <source>
        <dbReference type="Proteomes" id="UP000297245"/>
    </source>
</evidence>
<sequence>MAERVWSPRFRSPNFDTRRFTLDRAGLFKGWKALPTALSGLDFFLPQTDSYAGRVVTYSDDDLLDEEVTKLELYSRNSKQIPFYPGLSSVPINRIVYERSVDGKLGRFDPTKNPQLFDKDHPYYPFITRSPTQVQTPRRPEDVPAFLVWDSSPFPREGLGHLSPEFCSTIMDRIWRLQTQIRDIALDEATASWPNFRSSQPQKPNAHNWGEEITFDQMVDDLSRLQRWIKEMDTWIRMGNLLRKSARDTQLCFPLTDVPLVEDSLIGVWMNGMEETDAVWMWQHGVPMFVVHEVKGGRDKPSAITTQRTSDPLLFTDWKNNETCHEWNGLARRSKIRVNEDGEDKWIANSGTEDRSALRLWRSSSMATAENFPGLDTRIVTEEPPVPGMDRYGPRLPDTKVISEDRVPWIIPPKVVKPDSKGQWEWFIEDMDAEDNRCLRYVGRTARKNLSEEDWPYVYFDRSRKRRILLYTEIIAQPGLSHDLDVFGFPGPMLRYYNDSDMTLRTVASNWVYKTENPAREFIGRETNDPELNTLPKLLPEIPPPRQEPTPQTPASLNPPSIARYTAQEEEEELDFGEPTPSPILRPRDLPPIRTPTPPMEEAPTDSTDTLIVNTSNNMQIDEDFALTSGSQKRKRRSSSISITINNVAITDDVIESWKPILSRRSLPPKAPTCLLRLLGFNGTLAELLGLLSKTCQKTTVEIKLARINKIDTPEGTEYWVKAWNTTEAGWFIQSHYDLRLNENRVFEIRLLKLRQYVEIEVLDRNPEEQWTLNEINPRSSLPPIPAMVPVESAGVTPISSQPLPSQPSSSSQSSSSSQPSSSLISRMNVTLQERLEEAQRTPPTLVERILVEPEESSAVNQESPVTRKKQRPRGGKRNRHWNDLLGPVPIRDPQVDMDNWTPELWLSQSN</sequence>
<protein>
    <submittedName>
        <fullName evidence="2">Uncharacterized protein</fullName>
    </submittedName>
</protein>
<proteinExistence type="predicted"/>
<name>A0A4V4HCW0_DENBC</name>
<evidence type="ECO:0000256" key="1">
    <source>
        <dbReference type="SAM" id="MobiDB-lite"/>
    </source>
</evidence>
<dbReference type="AlphaFoldDB" id="A0A4V4HCW0"/>
<feature type="compositionally biased region" description="Low complexity" evidence="1">
    <location>
        <begin position="798"/>
        <end position="826"/>
    </location>
</feature>
<gene>
    <name evidence="2" type="ORF">K435DRAFT_869884</name>
</gene>
<accession>A0A4V4HCW0</accession>
<organism evidence="2 3">
    <name type="scientific">Dendrothele bispora (strain CBS 962.96)</name>
    <dbReference type="NCBI Taxonomy" id="1314807"/>
    <lineage>
        <taxon>Eukaryota</taxon>
        <taxon>Fungi</taxon>
        <taxon>Dikarya</taxon>
        <taxon>Basidiomycota</taxon>
        <taxon>Agaricomycotina</taxon>
        <taxon>Agaricomycetes</taxon>
        <taxon>Agaricomycetidae</taxon>
        <taxon>Agaricales</taxon>
        <taxon>Agaricales incertae sedis</taxon>
        <taxon>Dendrothele</taxon>
    </lineage>
</organism>
<reference evidence="2 3" key="1">
    <citation type="journal article" date="2019" name="Nat. Ecol. Evol.">
        <title>Megaphylogeny resolves global patterns of mushroom evolution.</title>
        <authorList>
            <person name="Varga T."/>
            <person name="Krizsan K."/>
            <person name="Foldi C."/>
            <person name="Dima B."/>
            <person name="Sanchez-Garcia M."/>
            <person name="Sanchez-Ramirez S."/>
            <person name="Szollosi G.J."/>
            <person name="Szarkandi J.G."/>
            <person name="Papp V."/>
            <person name="Albert L."/>
            <person name="Andreopoulos W."/>
            <person name="Angelini C."/>
            <person name="Antonin V."/>
            <person name="Barry K.W."/>
            <person name="Bougher N.L."/>
            <person name="Buchanan P."/>
            <person name="Buyck B."/>
            <person name="Bense V."/>
            <person name="Catcheside P."/>
            <person name="Chovatia M."/>
            <person name="Cooper J."/>
            <person name="Damon W."/>
            <person name="Desjardin D."/>
            <person name="Finy P."/>
            <person name="Geml J."/>
            <person name="Haridas S."/>
            <person name="Hughes K."/>
            <person name="Justo A."/>
            <person name="Karasinski D."/>
            <person name="Kautmanova I."/>
            <person name="Kiss B."/>
            <person name="Kocsube S."/>
            <person name="Kotiranta H."/>
            <person name="LaButti K.M."/>
            <person name="Lechner B.E."/>
            <person name="Liimatainen K."/>
            <person name="Lipzen A."/>
            <person name="Lukacs Z."/>
            <person name="Mihaltcheva S."/>
            <person name="Morgado L.N."/>
            <person name="Niskanen T."/>
            <person name="Noordeloos M.E."/>
            <person name="Ohm R.A."/>
            <person name="Ortiz-Santana B."/>
            <person name="Ovrebo C."/>
            <person name="Racz N."/>
            <person name="Riley R."/>
            <person name="Savchenko A."/>
            <person name="Shiryaev A."/>
            <person name="Soop K."/>
            <person name="Spirin V."/>
            <person name="Szebenyi C."/>
            <person name="Tomsovsky M."/>
            <person name="Tulloss R.E."/>
            <person name="Uehling J."/>
            <person name="Grigoriev I.V."/>
            <person name="Vagvolgyi C."/>
            <person name="Papp T."/>
            <person name="Martin F.M."/>
            <person name="Miettinen O."/>
            <person name="Hibbett D.S."/>
            <person name="Nagy L.G."/>
        </authorList>
    </citation>
    <scope>NUCLEOTIDE SEQUENCE [LARGE SCALE GENOMIC DNA]</scope>
    <source>
        <strain evidence="2 3">CBS 962.96</strain>
    </source>
</reference>
<feature type="compositionally biased region" description="Basic residues" evidence="1">
    <location>
        <begin position="867"/>
        <end position="880"/>
    </location>
</feature>
<evidence type="ECO:0000313" key="2">
    <source>
        <dbReference type="EMBL" id="THU84835.1"/>
    </source>
</evidence>